<dbReference type="AlphaFoldDB" id="A0AAF0Y4Y0"/>
<organism evidence="1 2">
    <name type="scientific">Vanrija pseudolonga</name>
    <dbReference type="NCBI Taxonomy" id="143232"/>
    <lineage>
        <taxon>Eukaryota</taxon>
        <taxon>Fungi</taxon>
        <taxon>Dikarya</taxon>
        <taxon>Basidiomycota</taxon>
        <taxon>Agaricomycotina</taxon>
        <taxon>Tremellomycetes</taxon>
        <taxon>Trichosporonales</taxon>
        <taxon>Trichosporonaceae</taxon>
        <taxon>Vanrija</taxon>
    </lineage>
</organism>
<evidence type="ECO:0000313" key="2">
    <source>
        <dbReference type="Proteomes" id="UP000827549"/>
    </source>
</evidence>
<evidence type="ECO:0000313" key="1">
    <source>
        <dbReference type="EMBL" id="WOO80388.1"/>
    </source>
</evidence>
<dbReference type="Proteomes" id="UP000827549">
    <property type="component" value="Chromosome 3"/>
</dbReference>
<proteinExistence type="predicted"/>
<gene>
    <name evidence="1" type="ORF">LOC62_03G003905</name>
</gene>
<dbReference type="RefSeq" id="XP_062626420.1">
    <property type="nucleotide sequence ID" value="XM_062770435.1"/>
</dbReference>
<dbReference type="GeneID" id="87807146"/>
<reference evidence="1" key="1">
    <citation type="submission" date="2023-10" db="EMBL/GenBank/DDBJ databases">
        <authorList>
            <person name="Noh H."/>
        </authorList>
    </citation>
    <scope>NUCLEOTIDE SEQUENCE</scope>
    <source>
        <strain evidence="1">DUCC4014</strain>
    </source>
</reference>
<accession>A0AAF0Y4Y0</accession>
<dbReference type="EMBL" id="CP086716">
    <property type="protein sequence ID" value="WOO80388.1"/>
    <property type="molecule type" value="Genomic_DNA"/>
</dbReference>
<sequence>MSTPTAISTTPNSDGGLAWLTSRAHNDIIYEAFMHTVAALSRLRPNVVRELIMSVPHDREHIRAAIMSVYLSRGPRTQEAIVPASCWRGEVLSTLARIHEEEPNDAFPRIPIASILDTF</sequence>
<keyword evidence="2" id="KW-1185">Reference proteome</keyword>
<protein>
    <submittedName>
        <fullName evidence="1">Uncharacterized protein</fullName>
    </submittedName>
</protein>
<name>A0AAF0Y4Y0_9TREE</name>